<evidence type="ECO:0000256" key="9">
    <source>
        <dbReference type="PIRSR" id="PIRSR000445-1"/>
    </source>
</evidence>
<evidence type="ECO:0000256" key="3">
    <source>
        <dbReference type="ARBA" id="ARBA00012970"/>
    </source>
</evidence>
<evidence type="ECO:0000256" key="13">
    <source>
        <dbReference type="RuleBase" id="RU000584"/>
    </source>
</evidence>
<evidence type="ECO:0000256" key="7">
    <source>
        <dbReference type="ARBA" id="ARBA00047464"/>
    </source>
</evidence>
<evidence type="ECO:0000256" key="10">
    <source>
        <dbReference type="PIRSR" id="PIRSR000445-2"/>
    </source>
</evidence>
<evidence type="ECO:0000256" key="11">
    <source>
        <dbReference type="PIRSR" id="PIRSR000445-3"/>
    </source>
</evidence>
<dbReference type="PROSITE" id="PS00747">
    <property type="entry name" value="GLUTR"/>
    <property type="match status" value="1"/>
</dbReference>
<dbReference type="InterPro" id="IPR036291">
    <property type="entry name" value="NAD(P)-bd_dom_sf"/>
</dbReference>
<comment type="similarity">
    <text evidence="2 8 13">Belongs to the glutamyl-tRNA reductase family.</text>
</comment>
<evidence type="ECO:0000259" key="15">
    <source>
        <dbReference type="Pfam" id="PF01488"/>
    </source>
</evidence>
<dbReference type="NCBIfam" id="TIGR01035">
    <property type="entry name" value="hemA"/>
    <property type="match status" value="1"/>
</dbReference>
<feature type="binding site" evidence="8 10">
    <location>
        <begin position="111"/>
        <end position="113"/>
    </location>
    <ligand>
        <name>substrate</name>
    </ligand>
</feature>
<comment type="subunit">
    <text evidence="8">Homodimer.</text>
</comment>
<dbReference type="Gene3D" id="3.40.50.720">
    <property type="entry name" value="NAD(P)-binding Rossmann-like Domain"/>
    <property type="match status" value="1"/>
</dbReference>
<evidence type="ECO:0000256" key="5">
    <source>
        <dbReference type="ARBA" id="ARBA00023002"/>
    </source>
</evidence>
<dbReference type="Pfam" id="PF01488">
    <property type="entry name" value="Shikimate_DH"/>
    <property type="match status" value="1"/>
</dbReference>
<reference evidence="17 18" key="1">
    <citation type="journal article" date="2015" name="Antonie Van Leeuwenhoek">
        <title>Streptomyces klenkii sp. nov., isolated from deep marine sediment.</title>
        <authorList>
            <person name="Veyisoglu A."/>
            <person name="Sahin N."/>
        </authorList>
    </citation>
    <scope>NUCLEOTIDE SEQUENCE [LARGE SCALE GENOMIC DNA]</scope>
    <source>
        <strain evidence="17 18">KCTC 29202</strain>
    </source>
</reference>
<dbReference type="InterPro" id="IPR000343">
    <property type="entry name" value="4pyrrol_synth_GluRdtase"/>
</dbReference>
<comment type="function">
    <text evidence="8">Catalyzes the NADPH-dependent reduction of glutamyl-tRNA(Glu) to glutamate 1-semialdehyde (GSA).</text>
</comment>
<dbReference type="SUPFAM" id="SSF69075">
    <property type="entry name" value="Glutamyl tRNA-reductase dimerization domain"/>
    <property type="match status" value="1"/>
</dbReference>
<dbReference type="SUPFAM" id="SSF69742">
    <property type="entry name" value="Glutamyl tRNA-reductase catalytic, N-terminal domain"/>
    <property type="match status" value="1"/>
</dbReference>
<evidence type="ECO:0000313" key="18">
    <source>
        <dbReference type="Proteomes" id="UP000270343"/>
    </source>
</evidence>
<dbReference type="OrthoDB" id="110209at2"/>
<dbReference type="HAMAP" id="MF_00087">
    <property type="entry name" value="Glu_tRNA_reductase"/>
    <property type="match status" value="1"/>
</dbReference>
<dbReference type="AlphaFoldDB" id="A0A3B0BD52"/>
<dbReference type="GO" id="GO:0008883">
    <property type="term" value="F:glutamyl-tRNA reductase activity"/>
    <property type="evidence" value="ECO:0007669"/>
    <property type="project" value="UniProtKB-UniRule"/>
</dbReference>
<dbReference type="UniPathway" id="UPA00251">
    <property type="reaction ID" value="UER00316"/>
</dbReference>
<dbReference type="InterPro" id="IPR036343">
    <property type="entry name" value="GluRdtase_N_sf"/>
</dbReference>
<name>A0A3B0BD52_9ACTN</name>
<dbReference type="CDD" id="cd05213">
    <property type="entry name" value="NAD_bind_Glutamyl_tRNA_reduct"/>
    <property type="match status" value="1"/>
</dbReference>
<comment type="domain">
    <text evidence="8">Possesses an unusual extended V-shaped dimeric structure with each monomer consisting of three distinct domains arranged along a curved 'spinal' alpha-helix. The N-terminal catalytic domain specifically recognizes the glutamate moiety of the substrate. The second domain is the NADPH-binding domain, and the third C-terminal domain is responsible for dimerization.</text>
</comment>
<feature type="domain" description="Quinate/shikimate 5-dehydrogenase/glutamyl-tRNA reductase" evidence="15">
    <location>
        <begin position="172"/>
        <end position="297"/>
    </location>
</feature>
<evidence type="ECO:0000256" key="12">
    <source>
        <dbReference type="PIRSR" id="PIRSR000445-4"/>
    </source>
</evidence>
<dbReference type="Gene3D" id="3.30.460.30">
    <property type="entry name" value="Glutamyl-tRNA reductase, N-terminal domain"/>
    <property type="match status" value="1"/>
</dbReference>
<keyword evidence="5 8" id="KW-0560">Oxidoreductase</keyword>
<sequence>MAVGISHATAPLDLLERLYETPRPLEDLAGDMAAAPGLGSSLVLSTCNRMEVYLEADPGTDPAPAVAGLIAGHTGVHADEIAPYAYVRSADDALRHLFQVAAGLDSVVLGEDQILGQVKEALDRSQRTGTASKTLNQAVQAALRAGKRARNETGLNEAGRSLATAGLAFFERLVGSLDGKTALVVGAGSFGGVVLAALRRSGLRTVHMANRTPDKAQRLAETAGGTGYPLEDIPRLLTEVDVVVSCTASTVPLVTRRHVADAMAARAGRELYLLDLSLPRNIEAGVAEVEGTVLVDLQRIAAEGGDDELSVASVESAHRIVDTEVAAFKAARRAARATPILAALRTSAAEATATELDRLSRRLDAMDSAAQEEVAHSVRRIVDKMLHQPTVRARRLAGAPDGDVYVDALRALFAPEAGALETGLRAAADAATSPAATTTVTTPAAAQEIMA</sequence>
<dbReference type="FunFam" id="3.30.460.30:FF:000001">
    <property type="entry name" value="Glutamyl-tRNA reductase"/>
    <property type="match status" value="1"/>
</dbReference>
<evidence type="ECO:0000259" key="16">
    <source>
        <dbReference type="Pfam" id="PF05201"/>
    </source>
</evidence>
<evidence type="ECO:0000256" key="1">
    <source>
        <dbReference type="ARBA" id="ARBA00005059"/>
    </source>
</evidence>
<dbReference type="EC" id="1.2.1.70" evidence="3 8"/>
<dbReference type="PIRSF" id="PIRSF000445">
    <property type="entry name" value="4pyrrol_synth_GluRdtase"/>
    <property type="match status" value="1"/>
</dbReference>
<evidence type="ECO:0000256" key="2">
    <source>
        <dbReference type="ARBA" id="ARBA00005916"/>
    </source>
</evidence>
<dbReference type="PANTHER" id="PTHR43013">
    <property type="entry name" value="GLUTAMYL-TRNA REDUCTASE"/>
    <property type="match status" value="1"/>
</dbReference>
<keyword evidence="18" id="KW-1185">Reference proteome</keyword>
<dbReference type="InterPro" id="IPR015896">
    <property type="entry name" value="4pyrrol_synth_GluRdtase_dimer"/>
</dbReference>
<keyword evidence="4 8" id="KW-0521">NADP</keyword>
<dbReference type="InterPro" id="IPR036453">
    <property type="entry name" value="GluRdtase_dimer_dom_sf"/>
</dbReference>
<dbReference type="Proteomes" id="UP000270343">
    <property type="component" value="Unassembled WGS sequence"/>
</dbReference>
<comment type="pathway">
    <text evidence="1 8 13">Porphyrin-containing compound metabolism; protoporphyrin-IX biosynthesis; 5-aminolevulinate from L-glutamyl-tRNA(Glu): step 1/2.</text>
</comment>
<dbReference type="PANTHER" id="PTHR43013:SF1">
    <property type="entry name" value="GLUTAMYL-TRNA REDUCTASE"/>
    <property type="match status" value="1"/>
</dbReference>
<comment type="catalytic activity">
    <reaction evidence="7 8 13">
        <text>(S)-4-amino-5-oxopentanoate + tRNA(Glu) + NADP(+) = L-glutamyl-tRNA(Glu) + NADPH + H(+)</text>
        <dbReference type="Rhea" id="RHEA:12344"/>
        <dbReference type="Rhea" id="RHEA-COMP:9663"/>
        <dbReference type="Rhea" id="RHEA-COMP:9680"/>
        <dbReference type="ChEBI" id="CHEBI:15378"/>
        <dbReference type="ChEBI" id="CHEBI:57501"/>
        <dbReference type="ChEBI" id="CHEBI:57783"/>
        <dbReference type="ChEBI" id="CHEBI:58349"/>
        <dbReference type="ChEBI" id="CHEBI:78442"/>
        <dbReference type="ChEBI" id="CHEBI:78520"/>
        <dbReference type="EC" id="1.2.1.70"/>
    </reaction>
</comment>
<evidence type="ECO:0000313" key="17">
    <source>
        <dbReference type="EMBL" id="RKN69967.1"/>
    </source>
</evidence>
<organism evidence="17 18">
    <name type="scientific">Streptomyces klenkii</name>
    <dbReference type="NCBI Taxonomy" id="1420899"/>
    <lineage>
        <taxon>Bacteria</taxon>
        <taxon>Bacillati</taxon>
        <taxon>Actinomycetota</taxon>
        <taxon>Actinomycetes</taxon>
        <taxon>Kitasatosporales</taxon>
        <taxon>Streptomycetaceae</taxon>
        <taxon>Streptomyces</taxon>
    </lineage>
</organism>
<feature type="active site" description="Nucleophile" evidence="8 9">
    <location>
        <position position="47"/>
    </location>
</feature>
<gene>
    <name evidence="8" type="primary">hemA</name>
    <name evidence="17" type="ORF">D7231_23295</name>
</gene>
<evidence type="ECO:0000259" key="14">
    <source>
        <dbReference type="Pfam" id="PF00745"/>
    </source>
</evidence>
<protein>
    <recommendedName>
        <fullName evidence="3 8">Glutamyl-tRNA reductase</fullName>
        <shortName evidence="8">GluTR</shortName>
        <ecNumber evidence="3 8">1.2.1.70</ecNumber>
    </recommendedName>
</protein>
<dbReference type="InterPro" id="IPR006151">
    <property type="entry name" value="Shikm_DH/Glu-tRNA_Rdtase"/>
</dbReference>
<feature type="binding site" evidence="8 10">
    <location>
        <position position="117"/>
    </location>
    <ligand>
        <name>substrate</name>
    </ligand>
</feature>
<feature type="binding site" evidence="8 10">
    <location>
        <begin position="46"/>
        <end position="49"/>
    </location>
    <ligand>
        <name>substrate</name>
    </ligand>
</feature>
<dbReference type="SUPFAM" id="SSF51735">
    <property type="entry name" value="NAD(P)-binding Rossmann-fold domains"/>
    <property type="match status" value="1"/>
</dbReference>
<feature type="domain" description="Tetrapyrrole biosynthesis glutamyl-tRNA reductase dimerisation" evidence="14">
    <location>
        <begin position="317"/>
        <end position="414"/>
    </location>
</feature>
<evidence type="ECO:0000256" key="8">
    <source>
        <dbReference type="HAMAP-Rule" id="MF_00087"/>
    </source>
</evidence>
<keyword evidence="6 8" id="KW-0627">Porphyrin biosynthesis</keyword>
<accession>A0A3B0BD52</accession>
<dbReference type="GO" id="GO:0050661">
    <property type="term" value="F:NADP binding"/>
    <property type="evidence" value="ECO:0007669"/>
    <property type="project" value="InterPro"/>
</dbReference>
<dbReference type="Pfam" id="PF05201">
    <property type="entry name" value="GlutR_N"/>
    <property type="match status" value="1"/>
</dbReference>
<dbReference type="InterPro" id="IPR018214">
    <property type="entry name" value="GluRdtase_CS"/>
</dbReference>
<comment type="caution">
    <text evidence="17">The sequence shown here is derived from an EMBL/GenBank/DDBJ whole genome shotgun (WGS) entry which is preliminary data.</text>
</comment>
<feature type="domain" description="Glutamyl-tRNA reductase N-terminal" evidence="16">
    <location>
        <begin position="3"/>
        <end position="153"/>
    </location>
</feature>
<feature type="binding site" evidence="8 11">
    <location>
        <begin position="186"/>
        <end position="191"/>
    </location>
    <ligand>
        <name>NADP(+)</name>
        <dbReference type="ChEBI" id="CHEBI:58349"/>
    </ligand>
</feature>
<dbReference type="GO" id="GO:0019353">
    <property type="term" value="P:protoporphyrinogen IX biosynthetic process from glutamate"/>
    <property type="evidence" value="ECO:0007669"/>
    <property type="project" value="TreeGrafter"/>
</dbReference>
<evidence type="ECO:0000256" key="4">
    <source>
        <dbReference type="ARBA" id="ARBA00022857"/>
    </source>
</evidence>
<feature type="binding site" evidence="8 10">
    <location>
        <position position="106"/>
    </location>
    <ligand>
        <name>substrate</name>
    </ligand>
</feature>
<feature type="site" description="Important for activity" evidence="8 12">
    <location>
        <position position="96"/>
    </location>
</feature>
<evidence type="ECO:0000256" key="6">
    <source>
        <dbReference type="ARBA" id="ARBA00023244"/>
    </source>
</evidence>
<dbReference type="Pfam" id="PF00745">
    <property type="entry name" value="GlutR_dimer"/>
    <property type="match status" value="1"/>
</dbReference>
<dbReference type="InterPro" id="IPR015895">
    <property type="entry name" value="4pyrrol_synth_GluRdtase_N"/>
</dbReference>
<comment type="miscellaneous">
    <text evidence="8">During catalysis, the active site Cys acts as a nucleophile attacking the alpha-carbonyl group of tRNA-bound glutamate with the formation of a thioester intermediate between enzyme and glutamate, and the concomitant release of tRNA(Glu). The thioester intermediate is finally reduced by direct hydride transfer from NADPH, to form the product GSA.</text>
</comment>
<dbReference type="EMBL" id="RBAM01000009">
    <property type="protein sequence ID" value="RKN69967.1"/>
    <property type="molecule type" value="Genomic_DNA"/>
</dbReference>
<proteinExistence type="inferred from homology"/>